<dbReference type="Gene3D" id="1.10.3330.10">
    <property type="entry name" value="Oxo-4-hydroxy-4-carboxy-5-ureidoimidazoline decarboxylase"/>
    <property type="match status" value="1"/>
</dbReference>
<keyword evidence="6" id="KW-0456">Lyase</keyword>
<dbReference type="GO" id="GO:0051997">
    <property type="term" value="F:2-oxo-4-hydroxy-4-carboxy-5-ureidoimidazoline decarboxylase activity"/>
    <property type="evidence" value="ECO:0007669"/>
    <property type="project" value="UniProtKB-EC"/>
</dbReference>
<dbReference type="EC" id="4.1.1.97" evidence="3"/>
<dbReference type="InterPro" id="IPR018020">
    <property type="entry name" value="OHCU_decarboxylase"/>
</dbReference>
<dbReference type="InterPro" id="IPR017580">
    <property type="entry name" value="OHCU_decarboxylase-1"/>
</dbReference>
<dbReference type="NCBIfam" id="TIGR03164">
    <property type="entry name" value="UHCUDC"/>
    <property type="match status" value="1"/>
</dbReference>
<sequence length="168" mass="18588">MSGQVTIAELNAMTPEAFAKTLGGIYEHSPWVAERAAAGRPYAGREELHAAMERAVREAGEEAVLALLRQHPDLGARLAMSEHSVAEQQGAGLDRLSPEEYETFSALNRQYVERFGFPFILAVKGKDKDGILQALQERTPREREAELEQALREIGRITGFRLADLIAD</sequence>
<protein>
    <recommendedName>
        <fullName evidence="3">2-oxo-4-hydroxy-4-carboxy-5-ureidoimidazoline decarboxylase</fullName>
        <ecNumber evidence="3">4.1.1.97</ecNumber>
    </recommendedName>
</protein>
<dbReference type="AlphaFoldDB" id="A0A2N5NAS6"/>
<reference evidence="8 9" key="1">
    <citation type="submission" date="2017-05" db="EMBL/GenBank/DDBJ databases">
        <title>Functional genome analysis of Paenibacillus pasadenensis strain R16: insights on endophytic life style and antifungal activity.</title>
        <authorList>
            <person name="Passera A."/>
            <person name="Marcolungo L."/>
            <person name="Casati P."/>
            <person name="Brasca M."/>
            <person name="Quaglino F."/>
            <person name="Delledonne M."/>
        </authorList>
    </citation>
    <scope>NUCLEOTIDE SEQUENCE [LARGE SCALE GENOMIC DNA]</scope>
    <source>
        <strain evidence="8 9">R16</strain>
    </source>
</reference>
<dbReference type="PANTHER" id="PTHR43466:SF1">
    <property type="entry name" value="2-OXO-4-HYDROXY-4-CARBOXY-5-UREIDOIMIDAZOLINE DECARBOXYLASE-RELATED"/>
    <property type="match status" value="1"/>
</dbReference>
<dbReference type="SUPFAM" id="SSF158694">
    <property type="entry name" value="UraD-Like"/>
    <property type="match status" value="1"/>
</dbReference>
<organism evidence="8 9">
    <name type="scientific">Paenibacillus pasadenensis</name>
    <dbReference type="NCBI Taxonomy" id="217090"/>
    <lineage>
        <taxon>Bacteria</taxon>
        <taxon>Bacillati</taxon>
        <taxon>Bacillota</taxon>
        <taxon>Bacilli</taxon>
        <taxon>Bacillales</taxon>
        <taxon>Paenibacillaceae</taxon>
        <taxon>Paenibacillus</taxon>
    </lineage>
</organism>
<dbReference type="InterPro" id="IPR036778">
    <property type="entry name" value="OHCU_decarboxylase_sf"/>
</dbReference>
<name>A0A2N5NAS6_9BACL</name>
<keyword evidence="5" id="KW-0210">Decarboxylase</keyword>
<evidence type="ECO:0000256" key="5">
    <source>
        <dbReference type="ARBA" id="ARBA00022793"/>
    </source>
</evidence>
<feature type="domain" description="Oxo-4-hydroxy-4-carboxy-5-ureidoimidazoline decarboxylase" evidence="7">
    <location>
        <begin position="11"/>
        <end position="163"/>
    </location>
</feature>
<dbReference type="Pfam" id="PF09349">
    <property type="entry name" value="OHCU_decarbox"/>
    <property type="match status" value="1"/>
</dbReference>
<keyword evidence="4" id="KW-0659">Purine metabolism</keyword>
<keyword evidence="9" id="KW-1185">Reference proteome</keyword>
<dbReference type="GO" id="GO:0006144">
    <property type="term" value="P:purine nucleobase metabolic process"/>
    <property type="evidence" value="ECO:0007669"/>
    <property type="project" value="UniProtKB-KW"/>
</dbReference>
<evidence type="ECO:0000313" key="9">
    <source>
        <dbReference type="Proteomes" id="UP000234789"/>
    </source>
</evidence>
<comment type="caution">
    <text evidence="8">The sequence shown here is derived from an EMBL/GenBank/DDBJ whole genome shotgun (WGS) entry which is preliminary data.</text>
</comment>
<evidence type="ECO:0000256" key="6">
    <source>
        <dbReference type="ARBA" id="ARBA00023239"/>
    </source>
</evidence>
<evidence type="ECO:0000256" key="3">
    <source>
        <dbReference type="ARBA" id="ARBA00012257"/>
    </source>
</evidence>
<evidence type="ECO:0000313" key="8">
    <source>
        <dbReference type="EMBL" id="PLT47461.1"/>
    </source>
</evidence>
<dbReference type="UniPathway" id="UPA00394">
    <property type="reaction ID" value="UER00652"/>
</dbReference>
<proteinExistence type="predicted"/>
<evidence type="ECO:0000256" key="2">
    <source>
        <dbReference type="ARBA" id="ARBA00004754"/>
    </source>
</evidence>
<comment type="pathway">
    <text evidence="2">Purine metabolism; urate degradation; (S)-allantoin from urate: step 3/3.</text>
</comment>
<evidence type="ECO:0000259" key="7">
    <source>
        <dbReference type="Pfam" id="PF09349"/>
    </source>
</evidence>
<dbReference type="GO" id="GO:0000255">
    <property type="term" value="P:allantoin metabolic process"/>
    <property type="evidence" value="ECO:0007669"/>
    <property type="project" value="InterPro"/>
</dbReference>
<dbReference type="GO" id="GO:0019628">
    <property type="term" value="P:urate catabolic process"/>
    <property type="evidence" value="ECO:0007669"/>
    <property type="project" value="UniProtKB-UniPathway"/>
</dbReference>
<dbReference type="PANTHER" id="PTHR43466">
    <property type="entry name" value="2-OXO-4-HYDROXY-4-CARBOXY-5-UREIDOIMIDAZOLINE DECARBOXYLASE-RELATED"/>
    <property type="match status" value="1"/>
</dbReference>
<evidence type="ECO:0000256" key="4">
    <source>
        <dbReference type="ARBA" id="ARBA00022631"/>
    </source>
</evidence>
<dbReference type="RefSeq" id="WP_101808115.1">
    <property type="nucleotide sequence ID" value="NZ_NFEZ01000003.1"/>
</dbReference>
<dbReference type="EMBL" id="NFEZ01000003">
    <property type="protein sequence ID" value="PLT47461.1"/>
    <property type="molecule type" value="Genomic_DNA"/>
</dbReference>
<gene>
    <name evidence="8" type="ORF">B8V81_1685</name>
</gene>
<evidence type="ECO:0000256" key="1">
    <source>
        <dbReference type="ARBA" id="ARBA00001163"/>
    </source>
</evidence>
<dbReference type="Proteomes" id="UP000234789">
    <property type="component" value="Unassembled WGS sequence"/>
</dbReference>
<comment type="catalytic activity">
    <reaction evidence="1">
        <text>5-hydroxy-2-oxo-4-ureido-2,5-dihydro-1H-imidazole-5-carboxylate + H(+) = (S)-allantoin + CO2</text>
        <dbReference type="Rhea" id="RHEA:26301"/>
        <dbReference type="ChEBI" id="CHEBI:15378"/>
        <dbReference type="ChEBI" id="CHEBI:15678"/>
        <dbReference type="ChEBI" id="CHEBI:16526"/>
        <dbReference type="ChEBI" id="CHEBI:58639"/>
        <dbReference type="EC" id="4.1.1.97"/>
    </reaction>
</comment>
<accession>A0A2N5NAS6</accession>